<evidence type="ECO:0000256" key="8">
    <source>
        <dbReference type="ARBA" id="ARBA00023004"/>
    </source>
</evidence>
<dbReference type="PANTHER" id="PTHR34128:SF2">
    <property type="entry name" value="CYTOCHROME C-TYPE BIOGENESIS PROTEIN CCME HOMOLOG, MITOCHONDRIAL"/>
    <property type="match status" value="1"/>
</dbReference>
<keyword evidence="13" id="KW-1185">Reference proteome</keyword>
<keyword evidence="5 10" id="KW-0201">Cytochrome c-type biogenesis</keyword>
<dbReference type="GO" id="GO:0020037">
    <property type="term" value="F:heme binding"/>
    <property type="evidence" value="ECO:0007669"/>
    <property type="project" value="InterPro"/>
</dbReference>
<dbReference type="NCBIfam" id="NF009731">
    <property type="entry name" value="PRK13254.1-5"/>
    <property type="match status" value="1"/>
</dbReference>
<sequence>MNPTRKRRMTVIGLILAAVGIATALGVVALTQNVTYLYTPVEVLQGKVPADARFRLGGMVKADSIKRATDSLKVEFVTTDGDADMTVEYHGILPDLFREKQSVIATGKMDNGRFVATEVLAKHDETYVPRDVADAMAKAHAKHEVKDAPAPQKQ</sequence>
<evidence type="ECO:0000256" key="10">
    <source>
        <dbReference type="HAMAP-Rule" id="MF_01959"/>
    </source>
</evidence>
<evidence type="ECO:0000313" key="13">
    <source>
        <dbReference type="Proteomes" id="UP001139971"/>
    </source>
</evidence>
<keyword evidence="2 10" id="KW-0349">Heme</keyword>
<keyword evidence="10" id="KW-1003">Cell membrane</keyword>
<dbReference type="NCBIfam" id="NF009729">
    <property type="entry name" value="PRK13254.1-3"/>
    <property type="match status" value="1"/>
</dbReference>
<keyword evidence="4 10" id="KW-0479">Metal-binding</keyword>
<dbReference type="InterPro" id="IPR012340">
    <property type="entry name" value="NA-bd_OB-fold"/>
</dbReference>
<dbReference type="Pfam" id="PF03100">
    <property type="entry name" value="CcmE"/>
    <property type="match status" value="1"/>
</dbReference>
<dbReference type="Proteomes" id="UP001139971">
    <property type="component" value="Unassembled WGS sequence"/>
</dbReference>
<comment type="similarity">
    <text evidence="10">Belongs to the CcmE/CycJ family.</text>
</comment>
<keyword evidence="3 10" id="KW-0812">Transmembrane</keyword>
<gene>
    <name evidence="10 12" type="primary">ccmE</name>
    <name evidence="10" type="synonym">cycJ</name>
    <name evidence="12" type="ORF">OD750_004010</name>
</gene>
<dbReference type="Gene3D" id="2.40.50.140">
    <property type="entry name" value="Nucleic acid-binding proteins"/>
    <property type="match status" value="1"/>
</dbReference>
<dbReference type="SUPFAM" id="SSF82093">
    <property type="entry name" value="Heme chaperone CcmE"/>
    <property type="match status" value="1"/>
</dbReference>
<name>A0A9X3YIF2_9GAMM</name>
<dbReference type="HAMAP" id="MF_01959">
    <property type="entry name" value="CcmE"/>
    <property type="match status" value="1"/>
</dbReference>
<comment type="caution">
    <text evidence="12">The sequence shown here is derived from an EMBL/GenBank/DDBJ whole genome shotgun (WGS) entry which is preliminary data.</text>
</comment>
<evidence type="ECO:0000256" key="6">
    <source>
        <dbReference type="ARBA" id="ARBA00022968"/>
    </source>
</evidence>
<feature type="topological domain" description="Cytoplasmic" evidence="10">
    <location>
        <begin position="1"/>
        <end position="8"/>
    </location>
</feature>
<organism evidence="12 13">
    <name type="scientific">Tahibacter soli</name>
    <dbReference type="NCBI Taxonomy" id="2983605"/>
    <lineage>
        <taxon>Bacteria</taxon>
        <taxon>Pseudomonadati</taxon>
        <taxon>Pseudomonadota</taxon>
        <taxon>Gammaproteobacteria</taxon>
        <taxon>Lysobacterales</taxon>
        <taxon>Rhodanobacteraceae</taxon>
        <taxon>Tahibacter</taxon>
    </lineage>
</organism>
<dbReference type="InterPro" id="IPR004329">
    <property type="entry name" value="CcmE"/>
</dbReference>
<evidence type="ECO:0000256" key="9">
    <source>
        <dbReference type="ARBA" id="ARBA00023136"/>
    </source>
</evidence>
<dbReference type="InterPro" id="IPR036127">
    <property type="entry name" value="CcmE-like_sf"/>
</dbReference>
<keyword evidence="8 10" id="KW-0408">Iron</keyword>
<dbReference type="RefSeq" id="WP_263542916.1">
    <property type="nucleotide sequence ID" value="NZ_JAOVZO020000003.1"/>
</dbReference>
<dbReference type="EMBL" id="JAOVZO020000003">
    <property type="protein sequence ID" value="MDC8011705.1"/>
    <property type="molecule type" value="Genomic_DNA"/>
</dbReference>
<reference evidence="12" key="1">
    <citation type="submission" date="2023-02" db="EMBL/GenBank/DDBJ databases">
        <title>Tahibacter soli sp. nov. isolated from soil.</title>
        <authorList>
            <person name="Baek J.H."/>
            <person name="Lee J.K."/>
            <person name="Choi D.G."/>
            <person name="Jeon C.O."/>
        </authorList>
    </citation>
    <scope>NUCLEOTIDE SEQUENCE</scope>
    <source>
        <strain evidence="12">BL</strain>
    </source>
</reference>
<evidence type="ECO:0000256" key="7">
    <source>
        <dbReference type="ARBA" id="ARBA00022989"/>
    </source>
</evidence>
<dbReference type="GO" id="GO:0046872">
    <property type="term" value="F:metal ion binding"/>
    <property type="evidence" value="ECO:0007669"/>
    <property type="project" value="UniProtKB-KW"/>
</dbReference>
<dbReference type="GO" id="GO:0017003">
    <property type="term" value="P:protein-heme linkage"/>
    <property type="evidence" value="ECO:0007669"/>
    <property type="project" value="UniProtKB-UniRule"/>
</dbReference>
<dbReference type="PANTHER" id="PTHR34128">
    <property type="entry name" value="CYTOCHROME C-TYPE BIOGENESIS PROTEIN CCME HOMOLOG, MITOCHONDRIAL"/>
    <property type="match status" value="1"/>
</dbReference>
<dbReference type="AlphaFoldDB" id="A0A9X3YIF2"/>
<comment type="function">
    <text evidence="10">Heme chaperone required for the biogenesis of c-type cytochromes. Transiently binds heme delivered by CcmC and transfers the heme to apo-cytochromes in a process facilitated by CcmF and CcmH.</text>
</comment>
<feature type="topological domain" description="Extracellular" evidence="10">
    <location>
        <begin position="30"/>
        <end position="154"/>
    </location>
</feature>
<comment type="subcellular location">
    <subcellularLocation>
        <location evidence="10">Cell membrane</location>
        <topology evidence="10">Single-pass type II membrane protein</topology>
    </subcellularLocation>
    <subcellularLocation>
        <location evidence="1">Membrane</location>
    </subcellularLocation>
</comment>
<evidence type="ECO:0000256" key="3">
    <source>
        <dbReference type="ARBA" id="ARBA00022692"/>
    </source>
</evidence>
<protein>
    <recommendedName>
        <fullName evidence="10">Cytochrome c-type biogenesis protein CcmE</fullName>
    </recommendedName>
    <alternativeName>
        <fullName evidence="10">Cytochrome c maturation protein E</fullName>
    </alternativeName>
    <alternativeName>
        <fullName evidence="10">Heme chaperone CcmE</fullName>
    </alternativeName>
</protein>
<dbReference type="GO" id="GO:0017004">
    <property type="term" value="P:cytochrome complex assembly"/>
    <property type="evidence" value="ECO:0007669"/>
    <property type="project" value="UniProtKB-KW"/>
</dbReference>
<evidence type="ECO:0000256" key="2">
    <source>
        <dbReference type="ARBA" id="ARBA00022617"/>
    </source>
</evidence>
<evidence type="ECO:0000256" key="1">
    <source>
        <dbReference type="ARBA" id="ARBA00004370"/>
    </source>
</evidence>
<keyword evidence="6 10" id="KW-0735">Signal-anchor</keyword>
<accession>A0A9X3YIF2</accession>
<evidence type="ECO:0000256" key="5">
    <source>
        <dbReference type="ARBA" id="ARBA00022748"/>
    </source>
</evidence>
<feature type="binding site" description="covalent" evidence="10 11">
    <location>
        <position position="123"/>
    </location>
    <ligand>
        <name>heme</name>
        <dbReference type="ChEBI" id="CHEBI:30413"/>
    </ligand>
</feature>
<keyword evidence="7 10" id="KW-1133">Transmembrane helix</keyword>
<proteinExistence type="inferred from homology"/>
<feature type="binding site" description="axial binding residue" evidence="10 11">
    <location>
        <position position="127"/>
    </location>
    <ligand>
        <name>heme</name>
        <dbReference type="ChEBI" id="CHEBI:30413"/>
    </ligand>
    <ligandPart>
        <name>Fe</name>
        <dbReference type="ChEBI" id="CHEBI:18248"/>
    </ligandPart>
</feature>
<evidence type="ECO:0000256" key="4">
    <source>
        <dbReference type="ARBA" id="ARBA00022723"/>
    </source>
</evidence>
<dbReference type="NCBIfam" id="NF009727">
    <property type="entry name" value="PRK13254.1-1"/>
    <property type="match status" value="1"/>
</dbReference>
<evidence type="ECO:0000256" key="11">
    <source>
        <dbReference type="PIRSR" id="PIRSR604329-50"/>
    </source>
</evidence>
<keyword evidence="9 10" id="KW-0472">Membrane</keyword>
<dbReference type="GO" id="GO:0005886">
    <property type="term" value="C:plasma membrane"/>
    <property type="evidence" value="ECO:0007669"/>
    <property type="project" value="UniProtKB-SubCell"/>
</dbReference>
<evidence type="ECO:0000313" key="12">
    <source>
        <dbReference type="EMBL" id="MDC8011705.1"/>
    </source>
</evidence>